<dbReference type="GO" id="GO:0006400">
    <property type="term" value="P:tRNA modification"/>
    <property type="evidence" value="ECO:0007669"/>
    <property type="project" value="TreeGrafter"/>
</dbReference>
<evidence type="ECO:0000256" key="1">
    <source>
        <dbReference type="ARBA" id="ARBA00001946"/>
    </source>
</evidence>
<dbReference type="InterPro" id="IPR027417">
    <property type="entry name" value="P-loop_NTPase"/>
</dbReference>
<dbReference type="AlphaFoldDB" id="A0A9X2MMM6"/>
<comment type="caution">
    <text evidence="10">Lacks conserved residue(s) required for the propagation of feature annotation.</text>
</comment>
<organism evidence="14 15">
    <name type="scientific">Paenibacillus soyae</name>
    <dbReference type="NCBI Taxonomy" id="2969249"/>
    <lineage>
        <taxon>Bacteria</taxon>
        <taxon>Bacillati</taxon>
        <taxon>Bacillota</taxon>
        <taxon>Bacilli</taxon>
        <taxon>Bacillales</taxon>
        <taxon>Paenibacillaceae</taxon>
        <taxon>Paenibacillus</taxon>
    </lineage>
</organism>
<proteinExistence type="inferred from homology"/>
<comment type="similarity">
    <text evidence="3 10 13">Belongs to the IPP transferase family.</text>
</comment>
<feature type="binding site" evidence="10">
    <location>
        <begin position="28"/>
        <end position="33"/>
    </location>
    <ligand>
        <name>substrate</name>
    </ligand>
</feature>
<protein>
    <recommendedName>
        <fullName evidence="10">tRNA dimethylallyltransferase</fullName>
        <ecNumber evidence="10">2.5.1.75</ecNumber>
    </recommendedName>
    <alternativeName>
        <fullName evidence="10">Dimethylallyl diphosphate:tRNA dimethylallyltransferase</fullName>
        <shortName evidence="10">DMAPP:tRNA dimethylallyltransferase</shortName>
        <shortName evidence="10">DMATase</shortName>
    </alternativeName>
    <alternativeName>
        <fullName evidence="10">Isopentenyl-diphosphate:tRNA isopentenyltransferase</fullName>
        <shortName evidence="10">IPP transferase</shortName>
        <shortName evidence="10">IPPT</shortName>
        <shortName evidence="10">IPTase</shortName>
    </alternativeName>
</protein>
<feature type="site" description="Interaction with substrate tRNA" evidence="10">
    <location>
        <position position="140"/>
    </location>
</feature>
<evidence type="ECO:0000256" key="12">
    <source>
        <dbReference type="RuleBase" id="RU003784"/>
    </source>
</evidence>
<evidence type="ECO:0000313" key="15">
    <source>
        <dbReference type="Proteomes" id="UP001141950"/>
    </source>
</evidence>
<evidence type="ECO:0000256" key="11">
    <source>
        <dbReference type="RuleBase" id="RU003783"/>
    </source>
</evidence>
<dbReference type="GO" id="GO:0005524">
    <property type="term" value="F:ATP binding"/>
    <property type="evidence" value="ECO:0007669"/>
    <property type="project" value="UniProtKB-UniRule"/>
</dbReference>
<evidence type="ECO:0000313" key="14">
    <source>
        <dbReference type="EMBL" id="MCR2802904.1"/>
    </source>
</evidence>
<evidence type="ECO:0000256" key="3">
    <source>
        <dbReference type="ARBA" id="ARBA00005842"/>
    </source>
</evidence>
<dbReference type="FunFam" id="1.10.20.140:FF:000001">
    <property type="entry name" value="tRNA dimethylallyltransferase"/>
    <property type="match status" value="1"/>
</dbReference>
<evidence type="ECO:0000256" key="5">
    <source>
        <dbReference type="ARBA" id="ARBA00022694"/>
    </source>
</evidence>
<comment type="function">
    <text evidence="2 10 12">Catalyzes the transfer of a dimethylallyl group onto the adenine at position 37 in tRNAs that read codons beginning with uridine, leading to the formation of N6-(dimethylallyl)adenosine (i(6)A).</text>
</comment>
<dbReference type="Pfam" id="PF01715">
    <property type="entry name" value="IPPT"/>
    <property type="match status" value="1"/>
</dbReference>
<comment type="catalytic activity">
    <reaction evidence="9 10 11">
        <text>adenosine(37) in tRNA + dimethylallyl diphosphate = N(6)-dimethylallyladenosine(37) in tRNA + diphosphate</text>
        <dbReference type="Rhea" id="RHEA:26482"/>
        <dbReference type="Rhea" id="RHEA-COMP:10162"/>
        <dbReference type="Rhea" id="RHEA-COMP:10375"/>
        <dbReference type="ChEBI" id="CHEBI:33019"/>
        <dbReference type="ChEBI" id="CHEBI:57623"/>
        <dbReference type="ChEBI" id="CHEBI:74411"/>
        <dbReference type="ChEBI" id="CHEBI:74415"/>
        <dbReference type="EC" id="2.5.1.75"/>
    </reaction>
</comment>
<dbReference type="SUPFAM" id="SSF52540">
    <property type="entry name" value="P-loop containing nucleoside triphosphate hydrolases"/>
    <property type="match status" value="2"/>
</dbReference>
<feature type="region of interest" description="Interaction with substrate tRNA" evidence="10">
    <location>
        <begin position="51"/>
        <end position="54"/>
    </location>
</feature>
<dbReference type="EC" id="2.5.1.75" evidence="10"/>
<keyword evidence="4 10" id="KW-0808">Transferase</keyword>
<evidence type="ECO:0000256" key="9">
    <source>
        <dbReference type="ARBA" id="ARBA00049563"/>
    </source>
</evidence>
<evidence type="ECO:0000256" key="10">
    <source>
        <dbReference type="HAMAP-Rule" id="MF_00185"/>
    </source>
</evidence>
<comment type="caution">
    <text evidence="14">The sequence shown here is derived from an EMBL/GenBank/DDBJ whole genome shotgun (WGS) entry which is preliminary data.</text>
</comment>
<name>A0A9X2MMM6_9BACL</name>
<comment type="cofactor">
    <cofactor evidence="1 10">
        <name>Mg(2+)</name>
        <dbReference type="ChEBI" id="CHEBI:18420"/>
    </cofactor>
</comment>
<keyword evidence="5 10" id="KW-0819">tRNA processing</keyword>
<dbReference type="GO" id="GO:0052381">
    <property type="term" value="F:tRNA dimethylallyltransferase activity"/>
    <property type="evidence" value="ECO:0007669"/>
    <property type="project" value="UniProtKB-UniRule"/>
</dbReference>
<dbReference type="HAMAP" id="MF_00185">
    <property type="entry name" value="IPP_trans"/>
    <property type="match status" value="1"/>
</dbReference>
<dbReference type="EMBL" id="JANIPJ010000002">
    <property type="protein sequence ID" value="MCR2802904.1"/>
    <property type="molecule type" value="Genomic_DNA"/>
</dbReference>
<comment type="subunit">
    <text evidence="10">Monomer.</text>
</comment>
<reference evidence="14" key="1">
    <citation type="submission" date="2022-08" db="EMBL/GenBank/DDBJ databases">
        <title>The genomic sequence of strain Paenibacillus sp. SCIV0701.</title>
        <authorList>
            <person name="Zhao H."/>
        </authorList>
    </citation>
    <scope>NUCLEOTIDE SEQUENCE</scope>
    <source>
        <strain evidence="14">SCIV0701</strain>
    </source>
</reference>
<evidence type="ECO:0000256" key="4">
    <source>
        <dbReference type="ARBA" id="ARBA00022679"/>
    </source>
</evidence>
<dbReference type="Proteomes" id="UP001141950">
    <property type="component" value="Unassembled WGS sequence"/>
</dbReference>
<evidence type="ECO:0000256" key="13">
    <source>
        <dbReference type="RuleBase" id="RU003785"/>
    </source>
</evidence>
<keyword evidence="7 10" id="KW-0067">ATP-binding</keyword>
<gene>
    <name evidence="10 14" type="primary">miaA</name>
    <name evidence="14" type="ORF">NQZ67_03325</name>
</gene>
<sequence>MELEGGGTRLPAEGERPKQPLLVLVGPTAAGKTALSVSIAKAWNAEIISGDSMQVYRGMDIGTAKIKEDEREGVPHHLIDIRDPEEAYSAADFQAEAGRAIQEIAGRGKLPFVVGGTGLYIESLCYNYQFADRGSDEAFRAEQEAFAEAHGPEALHAKLAEIDPRAAQRLHANDIRRVIRALEVYHTTGQTFSEQQEGQRKVSPYELVIIGLTMDRAELYRRIELRIDDMLQEGLVEEVRQLLERDLPPNAVPMQALGYKEIARYLRGECSYEAAVELLKRDTRHFAKRQLSWFRHMQDIQWIDAGENFRNKMQAIHGILAGKFQDHLEYTSNQSFLDGGSGQ</sequence>
<dbReference type="InterPro" id="IPR018022">
    <property type="entry name" value="IPT"/>
</dbReference>
<dbReference type="PANTHER" id="PTHR11088">
    <property type="entry name" value="TRNA DIMETHYLALLYLTRANSFERASE"/>
    <property type="match status" value="1"/>
</dbReference>
<dbReference type="InterPro" id="IPR039657">
    <property type="entry name" value="Dimethylallyltransferase"/>
</dbReference>
<feature type="site" description="Interaction with substrate tRNA" evidence="10">
    <location>
        <position position="117"/>
    </location>
</feature>
<evidence type="ECO:0000256" key="6">
    <source>
        <dbReference type="ARBA" id="ARBA00022741"/>
    </source>
</evidence>
<evidence type="ECO:0000256" key="7">
    <source>
        <dbReference type="ARBA" id="ARBA00022840"/>
    </source>
</evidence>
<dbReference type="Gene3D" id="3.40.50.300">
    <property type="entry name" value="P-loop containing nucleotide triphosphate hydrolases"/>
    <property type="match status" value="1"/>
</dbReference>
<evidence type="ECO:0000256" key="8">
    <source>
        <dbReference type="ARBA" id="ARBA00022842"/>
    </source>
</evidence>
<feature type="binding site" evidence="10">
    <location>
        <begin position="26"/>
        <end position="33"/>
    </location>
    <ligand>
        <name>ATP</name>
        <dbReference type="ChEBI" id="CHEBI:30616"/>
    </ligand>
</feature>
<evidence type="ECO:0000256" key="2">
    <source>
        <dbReference type="ARBA" id="ARBA00003213"/>
    </source>
</evidence>
<keyword evidence="8 10" id="KW-0460">Magnesium</keyword>
<keyword evidence="6 10" id="KW-0547">Nucleotide-binding</keyword>
<accession>A0A9X2MMM6</accession>
<dbReference type="PANTHER" id="PTHR11088:SF60">
    <property type="entry name" value="TRNA DIMETHYLALLYLTRANSFERASE"/>
    <property type="match status" value="1"/>
</dbReference>
<dbReference type="NCBIfam" id="TIGR00174">
    <property type="entry name" value="miaA"/>
    <property type="match status" value="1"/>
</dbReference>
<keyword evidence="15" id="KW-1185">Reference proteome</keyword>
<dbReference type="Gene3D" id="1.10.20.140">
    <property type="match status" value="1"/>
</dbReference>